<reference evidence="2" key="1">
    <citation type="journal article" date="2019" name="bioRxiv">
        <title>The Genome of the Zebra Mussel, Dreissena polymorpha: A Resource for Invasive Species Research.</title>
        <authorList>
            <person name="McCartney M.A."/>
            <person name="Auch B."/>
            <person name="Kono T."/>
            <person name="Mallez S."/>
            <person name="Zhang Y."/>
            <person name="Obille A."/>
            <person name="Becker A."/>
            <person name="Abrahante J.E."/>
            <person name="Garbe J."/>
            <person name="Badalamenti J.P."/>
            <person name="Herman A."/>
            <person name="Mangelson H."/>
            <person name="Liachko I."/>
            <person name="Sullivan S."/>
            <person name="Sone E.D."/>
            <person name="Koren S."/>
            <person name="Silverstein K.A.T."/>
            <person name="Beckman K.B."/>
            <person name="Gohl D.M."/>
        </authorList>
    </citation>
    <scope>NUCLEOTIDE SEQUENCE</scope>
    <source>
        <strain evidence="2">Duluth1</strain>
        <tissue evidence="2">Whole animal</tissue>
    </source>
</reference>
<gene>
    <name evidence="2" type="ORF">DPMN_044512</name>
</gene>
<dbReference type="Proteomes" id="UP000828390">
    <property type="component" value="Unassembled WGS sequence"/>
</dbReference>
<protein>
    <submittedName>
        <fullName evidence="2">Uncharacterized protein</fullName>
    </submittedName>
</protein>
<proteinExistence type="predicted"/>
<feature type="region of interest" description="Disordered" evidence="1">
    <location>
        <begin position="73"/>
        <end position="96"/>
    </location>
</feature>
<feature type="region of interest" description="Disordered" evidence="1">
    <location>
        <begin position="15"/>
        <end position="37"/>
    </location>
</feature>
<dbReference type="EMBL" id="JAIWYP010000011">
    <property type="protein sequence ID" value="KAH3737914.1"/>
    <property type="molecule type" value="Genomic_DNA"/>
</dbReference>
<accession>A0A9D4D4M8</accession>
<comment type="caution">
    <text evidence="2">The sequence shown here is derived from an EMBL/GenBank/DDBJ whole genome shotgun (WGS) entry which is preliminary data.</text>
</comment>
<evidence type="ECO:0000256" key="1">
    <source>
        <dbReference type="SAM" id="MobiDB-lite"/>
    </source>
</evidence>
<evidence type="ECO:0000313" key="3">
    <source>
        <dbReference type="Proteomes" id="UP000828390"/>
    </source>
</evidence>
<evidence type="ECO:0000313" key="2">
    <source>
        <dbReference type="EMBL" id="KAH3737914.1"/>
    </source>
</evidence>
<organism evidence="2 3">
    <name type="scientific">Dreissena polymorpha</name>
    <name type="common">Zebra mussel</name>
    <name type="synonym">Mytilus polymorpha</name>
    <dbReference type="NCBI Taxonomy" id="45954"/>
    <lineage>
        <taxon>Eukaryota</taxon>
        <taxon>Metazoa</taxon>
        <taxon>Spiralia</taxon>
        <taxon>Lophotrochozoa</taxon>
        <taxon>Mollusca</taxon>
        <taxon>Bivalvia</taxon>
        <taxon>Autobranchia</taxon>
        <taxon>Heteroconchia</taxon>
        <taxon>Euheterodonta</taxon>
        <taxon>Imparidentia</taxon>
        <taxon>Neoheterodontei</taxon>
        <taxon>Myida</taxon>
        <taxon>Dreissenoidea</taxon>
        <taxon>Dreissenidae</taxon>
        <taxon>Dreissena</taxon>
    </lineage>
</organism>
<reference evidence="2" key="2">
    <citation type="submission" date="2020-11" db="EMBL/GenBank/DDBJ databases">
        <authorList>
            <person name="McCartney M.A."/>
            <person name="Auch B."/>
            <person name="Kono T."/>
            <person name="Mallez S."/>
            <person name="Becker A."/>
            <person name="Gohl D.M."/>
            <person name="Silverstein K.A.T."/>
            <person name="Koren S."/>
            <person name="Bechman K.B."/>
            <person name="Herman A."/>
            <person name="Abrahante J.E."/>
            <person name="Garbe J."/>
        </authorList>
    </citation>
    <scope>NUCLEOTIDE SEQUENCE</scope>
    <source>
        <strain evidence="2">Duluth1</strain>
        <tissue evidence="2">Whole animal</tissue>
    </source>
</reference>
<dbReference type="AlphaFoldDB" id="A0A9D4D4M8"/>
<feature type="compositionally biased region" description="Basic and acidic residues" evidence="1">
    <location>
        <begin position="27"/>
        <end position="37"/>
    </location>
</feature>
<name>A0A9D4D4M8_DREPO</name>
<sequence>MNAFILQVRNGRQVPGIQNEPYCQPEADNRGGEGADQTKAEAMATFMKHNKLTADRHCKDMKRQRKNFMERQERIESENHRGLQEKWLNKQDKDNF</sequence>
<keyword evidence="3" id="KW-1185">Reference proteome</keyword>